<protein>
    <recommendedName>
        <fullName evidence="4">Curli production assembly/transport component CsgG</fullName>
    </recommendedName>
</protein>
<dbReference type="AlphaFoldDB" id="G0EMQ6"/>
<dbReference type="GeneID" id="44969669"/>
<dbReference type="EMBL" id="CP002874">
    <property type="protein sequence ID" value="AEM21744.1"/>
    <property type="molecule type" value="Genomic_DNA"/>
</dbReference>
<evidence type="ECO:0000313" key="3">
    <source>
        <dbReference type="Proteomes" id="UP000008522"/>
    </source>
</evidence>
<organism evidence="2 3">
    <name type="scientific">Brachyspira intermedia (strain ATCC 51140 / PWS/A)</name>
    <name type="common">Serpulina intermedia</name>
    <dbReference type="NCBI Taxonomy" id="1045858"/>
    <lineage>
        <taxon>Bacteria</taxon>
        <taxon>Pseudomonadati</taxon>
        <taxon>Spirochaetota</taxon>
        <taxon>Spirochaetia</taxon>
        <taxon>Brachyspirales</taxon>
        <taxon>Brachyspiraceae</taxon>
        <taxon>Brachyspira</taxon>
    </lineage>
</organism>
<dbReference type="HOGENOM" id="CLU_1615841_0_0_12"/>
<evidence type="ECO:0000313" key="2">
    <source>
        <dbReference type="EMBL" id="AEM21744.1"/>
    </source>
</evidence>
<gene>
    <name evidence="2" type="ordered locus">Bint_1121</name>
</gene>
<proteinExistence type="predicted"/>
<dbReference type="Gene3D" id="3.40.50.10610">
    <property type="entry name" value="ABC-type transport auxiliary lipoprotein component"/>
    <property type="match status" value="1"/>
</dbReference>
<dbReference type="PATRIC" id="fig|1045858.4.peg.1121"/>
<feature type="signal peptide" evidence="1">
    <location>
        <begin position="1"/>
        <end position="21"/>
    </location>
</feature>
<keyword evidence="3" id="KW-1185">Reference proteome</keyword>
<sequence>MRKKILYILLVLTVICSSAFAKSNYDSVKSIGIITFQGPDDETNVALSSLFAIKLANSGNFNVISGKGEKSQIESENTYSSLYSSDYENEAIRIAKKLDVSYILLGQINRLGDKNKLMIRVIDVKGNHIAGAQCSFEEYEDIERWIDSMCMKISSDIDSNNSQY</sequence>
<name>G0EMQ6_BRAIP</name>
<evidence type="ECO:0008006" key="4">
    <source>
        <dbReference type="Google" id="ProtNLM"/>
    </source>
</evidence>
<dbReference type="RefSeq" id="WP_014487577.1">
    <property type="nucleotide sequence ID" value="NC_017243.1"/>
</dbReference>
<dbReference type="OrthoDB" id="309248at2"/>
<dbReference type="KEGG" id="bip:Bint_1121"/>
<reference evidence="2 3" key="1">
    <citation type="journal article" date="2011" name="BMC Genomics">
        <title>Complete genome sequence of Brachyspira intermedia reveals unique genomic features in Brachyspira species and phage-mediated horizontal gene transfer.</title>
        <authorList>
            <person name="Hafstrom T."/>
            <person name="Jansson D.S."/>
            <person name="Segerman B."/>
        </authorList>
    </citation>
    <scope>NUCLEOTIDE SEQUENCE [LARGE SCALE GENOMIC DNA]</scope>
    <source>
        <strain evidence="3">ATCC 51140 / PWS/A</strain>
    </source>
</reference>
<accession>G0EMQ6</accession>
<dbReference type="Proteomes" id="UP000008522">
    <property type="component" value="Chromosome"/>
</dbReference>
<evidence type="ECO:0000256" key="1">
    <source>
        <dbReference type="SAM" id="SignalP"/>
    </source>
</evidence>
<feature type="chain" id="PRO_5003398434" description="Curli production assembly/transport component CsgG" evidence="1">
    <location>
        <begin position="22"/>
        <end position="164"/>
    </location>
</feature>
<keyword evidence="1" id="KW-0732">Signal</keyword>